<comment type="similarity">
    <text evidence="2">Belongs to the class-III pyridine nucleotide-disulfide oxidoreductase family.</text>
</comment>
<dbReference type="InterPro" id="IPR023753">
    <property type="entry name" value="FAD/NAD-binding_dom"/>
</dbReference>
<keyword evidence="6" id="KW-0558">Oxidation</keyword>
<dbReference type="GO" id="GO:0016491">
    <property type="term" value="F:oxidoreductase activity"/>
    <property type="evidence" value="ECO:0007669"/>
    <property type="project" value="UniProtKB-KW"/>
</dbReference>
<evidence type="ECO:0000259" key="8">
    <source>
        <dbReference type="Pfam" id="PF02852"/>
    </source>
</evidence>
<gene>
    <name evidence="10" type="ORF">BCR25_14120</name>
</gene>
<comment type="caution">
    <text evidence="10">The sequence shown here is derived from an EMBL/GenBank/DDBJ whole genome shotgun (WGS) entry which is preliminary data.</text>
</comment>
<sequence>MKVVIIGASFAGISAALTLRKKYSDAAIYLIEKQATVGYLPGGLNLYFNEKINSIDDATFISEEQLTDQTINLLLSAEVISLDSEQQIINYQKDDQIFALSFDKLILATGSSQWSNKIVGSHSEKVLKYKFLSDVQPAIKQLNESHTVALIGGGQIGAEAADTLLNKGIEVHLYEQMDYLLFKYFDKEMISPVQQEMEKRGVVFHFNETVEKISDTEQTLIVETQKSRLPVDRAIYAMNVRPDLSYLDEQIKIHTDQTIYVDEFLQTSQKNIFAAGDCIQIPYSLSDESFYIPLVNNAVRTGAVVAQNLIEPTTKFIGSVRTIGTKLVDYYVASAGLTEAEGFFHDQLIEVAYAQQVSSLFSGEQDIFGKIIFEKNSHRILGAQLVSKTNILEKINTLALGIQTGQTIEMFYQKDFLYHPYFSSVMDITNQLAYNALWSDDNEN</sequence>
<dbReference type="Gene3D" id="3.50.50.60">
    <property type="entry name" value="FAD/NAD(P)-binding domain"/>
    <property type="match status" value="2"/>
</dbReference>
<comment type="cofactor">
    <cofactor evidence="1">
        <name>FAD</name>
        <dbReference type="ChEBI" id="CHEBI:57692"/>
    </cofactor>
</comment>
<evidence type="ECO:0000256" key="5">
    <source>
        <dbReference type="ARBA" id="ARBA00023002"/>
    </source>
</evidence>
<dbReference type="SUPFAM" id="SSF55424">
    <property type="entry name" value="FAD/NAD-linked reductases, dimerisation (C-terminal) domain"/>
    <property type="match status" value="1"/>
</dbReference>
<dbReference type="EMBL" id="MIJY01000002">
    <property type="protein sequence ID" value="OEG19925.1"/>
    <property type="molecule type" value="Genomic_DNA"/>
</dbReference>
<dbReference type="PANTHER" id="PTHR43429">
    <property type="entry name" value="PYRIDINE NUCLEOTIDE-DISULFIDE OXIDOREDUCTASE DOMAIN-CONTAINING"/>
    <property type="match status" value="1"/>
</dbReference>
<dbReference type="InterPro" id="IPR050260">
    <property type="entry name" value="FAD-bd_OxRdtase"/>
</dbReference>
<dbReference type="InterPro" id="IPR004099">
    <property type="entry name" value="Pyr_nucl-diS_OxRdtase_dimer"/>
</dbReference>
<evidence type="ECO:0000313" key="10">
    <source>
        <dbReference type="EMBL" id="OEG19925.1"/>
    </source>
</evidence>
<evidence type="ECO:0000256" key="1">
    <source>
        <dbReference type="ARBA" id="ARBA00001974"/>
    </source>
</evidence>
<dbReference type="RefSeq" id="WP_069662192.1">
    <property type="nucleotide sequence ID" value="NZ_JBHUJJ010000001.1"/>
</dbReference>
<keyword evidence="11" id="KW-1185">Reference proteome</keyword>
<evidence type="ECO:0000256" key="7">
    <source>
        <dbReference type="ARBA" id="ARBA00023284"/>
    </source>
</evidence>
<reference evidence="11" key="1">
    <citation type="submission" date="2016-09" db="EMBL/GenBank/DDBJ databases">
        <authorList>
            <person name="Gulvik C.A."/>
        </authorList>
    </citation>
    <scope>NUCLEOTIDE SEQUENCE [LARGE SCALE GENOMIC DNA]</scope>
    <source>
        <strain evidence="11">LMG 8895</strain>
    </source>
</reference>
<dbReference type="PATRIC" id="fig|332950.4.peg.539"/>
<keyword evidence="4" id="KW-0274">FAD</keyword>
<evidence type="ECO:0000259" key="9">
    <source>
        <dbReference type="Pfam" id="PF07992"/>
    </source>
</evidence>
<evidence type="ECO:0000256" key="6">
    <source>
        <dbReference type="ARBA" id="ARBA00023097"/>
    </source>
</evidence>
<dbReference type="Proteomes" id="UP000095094">
    <property type="component" value="Unassembled WGS sequence"/>
</dbReference>
<name>A0A1E5H507_9ENTE</name>
<keyword evidence="7" id="KW-0676">Redox-active center</keyword>
<dbReference type="InterPro" id="IPR016156">
    <property type="entry name" value="FAD/NAD-linked_Rdtase_dimer_sf"/>
</dbReference>
<evidence type="ECO:0000256" key="3">
    <source>
        <dbReference type="ARBA" id="ARBA00022630"/>
    </source>
</evidence>
<dbReference type="PANTHER" id="PTHR43429:SF1">
    <property type="entry name" value="NAD(P)H SULFUR OXIDOREDUCTASE (COA-DEPENDENT)"/>
    <property type="match status" value="1"/>
</dbReference>
<dbReference type="InterPro" id="IPR036188">
    <property type="entry name" value="FAD/NAD-bd_sf"/>
</dbReference>
<proteinExistence type="inferred from homology"/>
<dbReference type="PRINTS" id="PR00368">
    <property type="entry name" value="FADPNR"/>
</dbReference>
<keyword evidence="3" id="KW-0285">Flavoprotein</keyword>
<dbReference type="Pfam" id="PF02852">
    <property type="entry name" value="Pyr_redox_dim"/>
    <property type="match status" value="1"/>
</dbReference>
<evidence type="ECO:0000256" key="2">
    <source>
        <dbReference type="ARBA" id="ARBA00009130"/>
    </source>
</evidence>
<keyword evidence="5" id="KW-0560">Oxidoreductase</keyword>
<dbReference type="Pfam" id="PF07992">
    <property type="entry name" value="Pyr_redox_2"/>
    <property type="match status" value="1"/>
</dbReference>
<feature type="domain" description="FAD/NAD(P)-binding" evidence="9">
    <location>
        <begin position="1"/>
        <end position="302"/>
    </location>
</feature>
<protein>
    <submittedName>
        <fullName evidence="10">Oxidoreductase</fullName>
    </submittedName>
</protein>
<dbReference type="OrthoDB" id="9802028at2"/>
<organism evidence="10 11">
    <name type="scientific">Enterococcus termitis</name>
    <dbReference type="NCBI Taxonomy" id="332950"/>
    <lineage>
        <taxon>Bacteria</taxon>
        <taxon>Bacillati</taxon>
        <taxon>Bacillota</taxon>
        <taxon>Bacilli</taxon>
        <taxon>Lactobacillales</taxon>
        <taxon>Enterococcaceae</taxon>
        <taxon>Enterococcus</taxon>
    </lineage>
</organism>
<dbReference type="SUPFAM" id="SSF51905">
    <property type="entry name" value="FAD/NAD(P)-binding domain"/>
    <property type="match status" value="1"/>
</dbReference>
<evidence type="ECO:0000313" key="11">
    <source>
        <dbReference type="Proteomes" id="UP000095094"/>
    </source>
</evidence>
<feature type="domain" description="Pyridine nucleotide-disulphide oxidoreductase dimerisation" evidence="8">
    <location>
        <begin position="327"/>
        <end position="426"/>
    </location>
</feature>
<accession>A0A1E5H507</accession>
<dbReference type="Gene3D" id="3.30.390.30">
    <property type="match status" value="1"/>
</dbReference>
<evidence type="ECO:0000256" key="4">
    <source>
        <dbReference type="ARBA" id="ARBA00022827"/>
    </source>
</evidence>
<dbReference type="PRINTS" id="PR00469">
    <property type="entry name" value="PNDRDTASEII"/>
</dbReference>
<dbReference type="AlphaFoldDB" id="A0A1E5H507"/>